<proteinExistence type="predicted"/>
<evidence type="ECO:0000313" key="1">
    <source>
        <dbReference type="EMBL" id="AEG70290.1"/>
    </source>
</evidence>
<evidence type="ECO:0000313" key="2">
    <source>
        <dbReference type="Proteomes" id="UP000007953"/>
    </source>
</evidence>
<name>F6G494_RALS8</name>
<dbReference type="KEGG" id="rsn:RSPO_c02998"/>
<dbReference type="EMBL" id="CP002819">
    <property type="protein sequence ID" value="AEG70290.1"/>
    <property type="molecule type" value="Genomic_DNA"/>
</dbReference>
<protein>
    <submittedName>
        <fullName evidence="1">Uncharacterized protein</fullName>
    </submittedName>
</protein>
<gene>
    <name evidence="1" type="ordered locus">RSPO_c02998</name>
</gene>
<organism evidence="1 2">
    <name type="scientific">Ralstonia solanacearum (strain Po82)</name>
    <dbReference type="NCBI Taxonomy" id="1031711"/>
    <lineage>
        <taxon>Bacteria</taxon>
        <taxon>Pseudomonadati</taxon>
        <taxon>Pseudomonadota</taxon>
        <taxon>Betaproteobacteria</taxon>
        <taxon>Burkholderiales</taxon>
        <taxon>Burkholderiaceae</taxon>
        <taxon>Ralstonia</taxon>
        <taxon>Ralstonia solanacearum species complex</taxon>
    </lineage>
</organism>
<sequence length="42" mass="4778">MIVFEQQACLFKHPLFAGYADVEDNIPGRQQFGQAIHVQCVK</sequence>
<reference evidence="1 2" key="1">
    <citation type="journal article" date="2011" name="J. Bacteriol.">
        <title>Complete genome sequence of the plant pathogen Ralstonia solanacearum strain Po82.</title>
        <authorList>
            <person name="Xu J."/>
            <person name="Zheng H.J."/>
            <person name="Liu L."/>
            <person name="Pan Z.C."/>
            <person name="Prior P."/>
            <person name="Tang B."/>
            <person name="Xu J.S."/>
            <person name="Zhang H."/>
            <person name="Tian Q."/>
            <person name="Zhang L.Q."/>
            <person name="Feng J."/>
        </authorList>
    </citation>
    <scope>NUCLEOTIDE SEQUENCE [LARGE SCALE GENOMIC DNA]</scope>
    <source>
        <strain evidence="1 2">Po82</strain>
    </source>
</reference>
<dbReference type="AlphaFoldDB" id="F6G494"/>
<dbReference type="Proteomes" id="UP000007953">
    <property type="component" value="Chromosome"/>
</dbReference>
<dbReference type="HOGENOM" id="CLU_3256816_0_0_4"/>
<accession>F6G494</accession>